<keyword evidence="2" id="KW-0732">Signal</keyword>
<keyword evidence="4" id="KW-1185">Reference proteome</keyword>
<keyword evidence="1" id="KW-0812">Transmembrane</keyword>
<sequence>MIFTLFCFINSLVSSKIGDLRLYKTELQSALSFQKSNYHNISEVGYYHLNSLQIDDKINIISNNNNFHLFFFIVEFEGNIIFDINGKLKEFPSNHALSIKVSKNSSISFKRSSENNSTFNAILWLIPSNICPLNSIYTFGNKRILIQANPALRTDNYTSCIFSLPLDSKDNKYSLSFGTEIERDDLWGISSLYTDNFSQADQIVSQYTTNKFYITEGAFLVRYQIAGRLFSAKSNVKKSNVKLIFERRIISPLGKLDDNCNVFGFYACNKNFSSCEFSPSEFGQFESNCFIKQEKKRKIVIVLVTVIPVLVLAIIILIAVLCRKKMKKNYGESDQLTKSLTNNADL</sequence>
<proteinExistence type="predicted"/>
<keyword evidence="1" id="KW-1133">Transmembrane helix</keyword>
<comment type="caution">
    <text evidence="3">The sequence shown here is derived from an EMBL/GenBank/DDBJ whole genome shotgun (WGS) entry which is preliminary data.</text>
</comment>
<feature type="chain" id="PRO_5045712839" evidence="2">
    <location>
        <begin position="16"/>
        <end position="346"/>
    </location>
</feature>
<keyword evidence="1" id="KW-0472">Membrane</keyword>
<evidence type="ECO:0000256" key="1">
    <source>
        <dbReference type="SAM" id="Phobius"/>
    </source>
</evidence>
<organism evidence="3 4">
    <name type="scientific">Tritrichomonas musculus</name>
    <dbReference type="NCBI Taxonomy" id="1915356"/>
    <lineage>
        <taxon>Eukaryota</taxon>
        <taxon>Metamonada</taxon>
        <taxon>Parabasalia</taxon>
        <taxon>Tritrichomonadida</taxon>
        <taxon>Tritrichomonadidae</taxon>
        <taxon>Tritrichomonas</taxon>
    </lineage>
</organism>
<evidence type="ECO:0000313" key="3">
    <source>
        <dbReference type="EMBL" id="KAK8865028.1"/>
    </source>
</evidence>
<name>A0ABR2IMA7_9EUKA</name>
<accession>A0ABR2IMA7</accession>
<feature type="signal peptide" evidence="2">
    <location>
        <begin position="1"/>
        <end position="15"/>
    </location>
</feature>
<feature type="transmembrane region" description="Helical" evidence="1">
    <location>
        <begin position="299"/>
        <end position="322"/>
    </location>
</feature>
<evidence type="ECO:0000256" key="2">
    <source>
        <dbReference type="SAM" id="SignalP"/>
    </source>
</evidence>
<dbReference type="EMBL" id="JAPFFF010000016">
    <property type="protein sequence ID" value="KAK8865028.1"/>
    <property type="molecule type" value="Genomic_DNA"/>
</dbReference>
<dbReference type="Proteomes" id="UP001470230">
    <property type="component" value="Unassembled WGS sequence"/>
</dbReference>
<protein>
    <submittedName>
        <fullName evidence="3">Uncharacterized protein</fullName>
    </submittedName>
</protein>
<evidence type="ECO:0000313" key="4">
    <source>
        <dbReference type="Proteomes" id="UP001470230"/>
    </source>
</evidence>
<reference evidence="3 4" key="1">
    <citation type="submission" date="2024-04" db="EMBL/GenBank/DDBJ databases">
        <title>Tritrichomonas musculus Genome.</title>
        <authorList>
            <person name="Alves-Ferreira E."/>
            <person name="Grigg M."/>
            <person name="Lorenzi H."/>
            <person name="Galac M."/>
        </authorList>
    </citation>
    <scope>NUCLEOTIDE SEQUENCE [LARGE SCALE GENOMIC DNA]</scope>
    <source>
        <strain evidence="3 4">EAF2021</strain>
    </source>
</reference>
<gene>
    <name evidence="3" type="ORF">M9Y10_010557</name>
</gene>